<evidence type="ECO:0000256" key="5">
    <source>
        <dbReference type="HAMAP-Rule" id="MF_01201"/>
    </source>
</evidence>
<evidence type="ECO:0000256" key="7">
    <source>
        <dbReference type="PIRSR" id="PIRSR600821-52"/>
    </source>
</evidence>
<keyword evidence="3 5" id="KW-0663">Pyridoxal phosphate</keyword>
<dbReference type="PROSITE" id="PS00395">
    <property type="entry name" value="ALANINE_RACEMASE"/>
    <property type="match status" value="1"/>
</dbReference>
<protein>
    <recommendedName>
        <fullName evidence="5">Alanine racemase</fullName>
        <ecNumber evidence="5">5.1.1.1</ecNumber>
    </recommendedName>
</protein>
<dbReference type="InterPro" id="IPR029066">
    <property type="entry name" value="PLP-binding_barrel"/>
</dbReference>
<dbReference type="GO" id="GO:0030170">
    <property type="term" value="F:pyridoxal phosphate binding"/>
    <property type="evidence" value="ECO:0007669"/>
    <property type="project" value="UniProtKB-UniRule"/>
</dbReference>
<dbReference type="NCBIfam" id="TIGR00492">
    <property type="entry name" value="alr"/>
    <property type="match status" value="1"/>
</dbReference>
<organism evidence="9 10">
    <name type="scientific">Opacimonas viscosa</name>
    <dbReference type="NCBI Taxonomy" id="2961944"/>
    <lineage>
        <taxon>Bacteria</taxon>
        <taxon>Pseudomonadati</taxon>
        <taxon>Pseudomonadota</taxon>
        <taxon>Gammaproteobacteria</taxon>
        <taxon>Alteromonadales</taxon>
        <taxon>Alteromonadaceae</taxon>
        <taxon>Opacimonas</taxon>
    </lineage>
</organism>
<dbReference type="SUPFAM" id="SSF51419">
    <property type="entry name" value="PLP-binding barrel"/>
    <property type="match status" value="1"/>
</dbReference>
<evidence type="ECO:0000259" key="8">
    <source>
        <dbReference type="SMART" id="SM01005"/>
    </source>
</evidence>
<comment type="cofactor">
    <cofactor evidence="2 5 6">
        <name>pyridoxal 5'-phosphate</name>
        <dbReference type="ChEBI" id="CHEBI:597326"/>
    </cofactor>
</comment>
<dbReference type="Pfam" id="PF01168">
    <property type="entry name" value="Ala_racemase_N"/>
    <property type="match status" value="1"/>
</dbReference>
<evidence type="ECO:0000313" key="10">
    <source>
        <dbReference type="Proteomes" id="UP001165413"/>
    </source>
</evidence>
<comment type="function">
    <text evidence="5">Catalyzes the interconversion of L-alanine and D-alanine. May also act on other amino acids.</text>
</comment>
<dbReference type="Pfam" id="PF00842">
    <property type="entry name" value="Ala_racemase_C"/>
    <property type="match status" value="1"/>
</dbReference>
<dbReference type="Gene3D" id="3.20.20.10">
    <property type="entry name" value="Alanine racemase"/>
    <property type="match status" value="1"/>
</dbReference>
<reference evidence="9" key="1">
    <citation type="submission" date="2022-07" db="EMBL/GenBank/DDBJ databases">
        <title>Characterization of the Novel Bacterium Alteromonas immobilis LMIT006 and Alteromonas gregis LMIT007.</title>
        <authorList>
            <person name="Lin X."/>
        </authorList>
    </citation>
    <scope>NUCLEOTIDE SEQUENCE</scope>
    <source>
        <strain evidence="9">LMIT007</strain>
    </source>
</reference>
<dbReference type="InterPro" id="IPR011079">
    <property type="entry name" value="Ala_racemase_C"/>
</dbReference>
<comment type="catalytic activity">
    <reaction evidence="1 5">
        <text>L-alanine = D-alanine</text>
        <dbReference type="Rhea" id="RHEA:20249"/>
        <dbReference type="ChEBI" id="CHEBI:57416"/>
        <dbReference type="ChEBI" id="CHEBI:57972"/>
        <dbReference type="EC" id="5.1.1.1"/>
    </reaction>
</comment>
<dbReference type="EMBL" id="JANATA010000006">
    <property type="protein sequence ID" value="MCP3428326.1"/>
    <property type="molecule type" value="Genomic_DNA"/>
</dbReference>
<proteinExistence type="inferred from homology"/>
<evidence type="ECO:0000256" key="3">
    <source>
        <dbReference type="ARBA" id="ARBA00022898"/>
    </source>
</evidence>
<dbReference type="EC" id="5.1.1.1" evidence="5"/>
<dbReference type="InterPro" id="IPR001608">
    <property type="entry name" value="Ala_racemase_N"/>
</dbReference>
<evidence type="ECO:0000256" key="4">
    <source>
        <dbReference type="ARBA" id="ARBA00023235"/>
    </source>
</evidence>
<dbReference type="Gene3D" id="2.40.37.10">
    <property type="entry name" value="Lyase, Ornithine Decarboxylase, Chain A, domain 1"/>
    <property type="match status" value="1"/>
</dbReference>
<keyword evidence="4 5" id="KW-0413">Isomerase</keyword>
<evidence type="ECO:0000256" key="1">
    <source>
        <dbReference type="ARBA" id="ARBA00000316"/>
    </source>
</evidence>
<feature type="binding site" evidence="5 7">
    <location>
        <position position="131"/>
    </location>
    <ligand>
        <name>substrate</name>
    </ligand>
</feature>
<evidence type="ECO:0000313" key="9">
    <source>
        <dbReference type="EMBL" id="MCP3428326.1"/>
    </source>
</evidence>
<sequence length="370" mass="40739">MARKTHALIDLDALRANYALAKTHAGAADVIAVIKADAYGHGMVEVARALQNKATVFAVAFLDEALTLRENGIKEPILLLEGPMDRSEIAVARANNCWLMLHTPQHLAWLEPEDIATPNQIWFKLDTGMHRLGLSEDEFLDFWHRQNADLQSNLSDHCVLATHFAKADNDPDFTRQQLISFARVQVLTAMRTSYSNSPGLLIEQIFADIDLPSESFVRLGISLYGGTPDSLLHPVYTAALTPVMTVKAQVLAIRTIAAGEGVGYGQIWQAPTTTAIATVAIGYADGIPRFAANRMYVMFADIALPVVGRISMDMITVDVSAITEEVTVGDMLEVWGTQQRVEQVAQALETINYELLTRLSLRVPRFYSST</sequence>
<feature type="active site" description="Proton acceptor; specific for D-alanine" evidence="5">
    <location>
        <position position="35"/>
    </location>
</feature>
<name>A0AA41X0W7_9ALTE</name>
<comment type="similarity">
    <text evidence="5">Belongs to the alanine racemase family.</text>
</comment>
<dbReference type="HAMAP" id="MF_01201">
    <property type="entry name" value="Ala_racemase"/>
    <property type="match status" value="1"/>
</dbReference>
<dbReference type="InterPro" id="IPR000821">
    <property type="entry name" value="Ala_racemase"/>
</dbReference>
<feature type="binding site" evidence="5 7">
    <location>
        <position position="312"/>
    </location>
    <ligand>
        <name>substrate</name>
    </ligand>
</feature>
<dbReference type="AlphaFoldDB" id="A0AA41X0W7"/>
<accession>A0AA41X0W7</accession>
<dbReference type="GO" id="GO:0030632">
    <property type="term" value="P:D-alanine biosynthetic process"/>
    <property type="evidence" value="ECO:0007669"/>
    <property type="project" value="UniProtKB-UniRule"/>
</dbReference>
<keyword evidence="10" id="KW-1185">Reference proteome</keyword>
<dbReference type="FunFam" id="3.20.20.10:FF:000002">
    <property type="entry name" value="Alanine racemase"/>
    <property type="match status" value="1"/>
</dbReference>
<dbReference type="InterPro" id="IPR009006">
    <property type="entry name" value="Ala_racemase/Decarboxylase_C"/>
</dbReference>
<dbReference type="GO" id="GO:0008784">
    <property type="term" value="F:alanine racemase activity"/>
    <property type="evidence" value="ECO:0007669"/>
    <property type="project" value="UniProtKB-UniRule"/>
</dbReference>
<comment type="caution">
    <text evidence="9">The sequence shown here is derived from an EMBL/GenBank/DDBJ whole genome shotgun (WGS) entry which is preliminary data.</text>
</comment>
<comment type="pathway">
    <text evidence="5">Amino-acid biosynthesis; D-alanine biosynthesis; D-alanine from L-alanine: step 1/1.</text>
</comment>
<dbReference type="PANTHER" id="PTHR30511">
    <property type="entry name" value="ALANINE RACEMASE"/>
    <property type="match status" value="1"/>
</dbReference>
<dbReference type="RefSeq" id="WP_254099526.1">
    <property type="nucleotide sequence ID" value="NZ_JANATA010000006.1"/>
</dbReference>
<feature type="modified residue" description="N6-(pyridoxal phosphate)lysine" evidence="5 6">
    <location>
        <position position="35"/>
    </location>
</feature>
<evidence type="ECO:0000256" key="2">
    <source>
        <dbReference type="ARBA" id="ARBA00001933"/>
    </source>
</evidence>
<dbReference type="SUPFAM" id="SSF50621">
    <property type="entry name" value="Alanine racemase C-terminal domain-like"/>
    <property type="match status" value="1"/>
</dbReference>
<dbReference type="SMART" id="SM01005">
    <property type="entry name" value="Ala_racemase_C"/>
    <property type="match status" value="1"/>
</dbReference>
<feature type="active site" description="Proton acceptor; specific for L-alanine" evidence="5">
    <location>
        <position position="264"/>
    </location>
</feature>
<dbReference type="PRINTS" id="PR00992">
    <property type="entry name" value="ALARACEMASE"/>
</dbReference>
<feature type="domain" description="Alanine racemase C-terminal" evidence="8">
    <location>
        <begin position="243"/>
        <end position="368"/>
    </location>
</feature>
<dbReference type="PANTHER" id="PTHR30511:SF0">
    <property type="entry name" value="ALANINE RACEMASE, CATABOLIC-RELATED"/>
    <property type="match status" value="1"/>
</dbReference>
<evidence type="ECO:0000256" key="6">
    <source>
        <dbReference type="PIRSR" id="PIRSR600821-50"/>
    </source>
</evidence>
<dbReference type="GO" id="GO:0005829">
    <property type="term" value="C:cytosol"/>
    <property type="evidence" value="ECO:0007669"/>
    <property type="project" value="TreeGrafter"/>
</dbReference>
<gene>
    <name evidence="9" type="primary">alr</name>
    <name evidence="9" type="ORF">NLF92_05130</name>
</gene>
<dbReference type="InterPro" id="IPR020622">
    <property type="entry name" value="Ala_racemase_pyridoxalP-BS"/>
</dbReference>
<dbReference type="Proteomes" id="UP001165413">
    <property type="component" value="Unassembled WGS sequence"/>
</dbReference>